<keyword evidence="4" id="KW-1185">Reference proteome</keyword>
<dbReference type="EC" id="1.3.99.16" evidence="3"/>
<dbReference type="SUPFAM" id="SSF56003">
    <property type="entry name" value="Molybdenum cofactor-binding domain"/>
    <property type="match status" value="2"/>
</dbReference>
<feature type="domain" description="Aldehyde oxidase/xanthine dehydrogenase a/b hammerhead" evidence="2">
    <location>
        <begin position="212"/>
        <end position="290"/>
    </location>
</feature>
<dbReference type="InterPro" id="IPR012368">
    <property type="entry name" value="OxRdtase_Mopterin-bd_su_IorB"/>
</dbReference>
<dbReference type="InterPro" id="IPR000674">
    <property type="entry name" value="Ald_Oxase/Xan_DH_a/b"/>
</dbReference>
<dbReference type="InterPro" id="IPR006311">
    <property type="entry name" value="TAT_signal"/>
</dbReference>
<dbReference type="InterPro" id="IPR008274">
    <property type="entry name" value="AldOxase/xan_DH_MoCoBD1"/>
</dbReference>
<dbReference type="EMBL" id="OX458333">
    <property type="protein sequence ID" value="CAI8840474.1"/>
    <property type="molecule type" value="Genomic_DNA"/>
</dbReference>
<accession>A0ABN8X2S9</accession>
<sequence length="722" mass="78289">MTVELDNPGRRQFLKSSAVLGGSLVIAFYLPRTMKFAMAAEEPAKTFPPNAFIRIGADETVTILINKSEMGQGVYTSLAMLVADELEADWSKVRVESAPVAPVYNHTAWNIQATGGSTSVSSSWEQLRKVGATGRELLIQAAAETWKVKPDSCRAENGYVIHKPTDRRLSYGALSAKAAQLPMPARVKLKDPKSFKLIGKPTRRLDTPAKTNGTAQFGIDVRLPGLLTALVARPPVFGAKVKSFDAAKSKAVAGVVDVVQVPSGIAVVAKDFWSAKKGRDALEIVWDRGPNAELSSATLREEFARWAQTSGIPAKEKGNAISALAKVRKPLSAEYEVPYLAHAPMEPLNCTVDLREDRCEIWTGTQFQTFDRNQAAAIAGLKPEQVELHTTFLGGGFGRRANPQSDFVSEAVHVAKAVKKPVKVVWTREDDIKGGYYRPAFYDRLTAGLDEKGRLIAWTHTIVGQSIAVGTPFEANMVREGVDVASVEGAADLPYAIPNLRVDLHSPRLDIPVLWWRSVGHSHTAFVVESFIDEVAHAAGKDPYRFRYDLLTKHPRHRGVLELAAKKAGWGSDLPKGRGRGIAVHASFGSYVAQVAEVSVEDGQVRVHRVVCAIDCGQVVNPDTVAAQMESGVVWALSAALYGEITLDKGEVEQSNFTDYPILRIDEMPTVEVHIVPSREPPSGVGEPGVPPLAPAVANALFAATGQRIRALPLSKHDFKTA</sequence>
<dbReference type="Pfam" id="PF02738">
    <property type="entry name" value="MoCoBD_1"/>
    <property type="match status" value="1"/>
</dbReference>
<dbReference type="PROSITE" id="PS51318">
    <property type="entry name" value="TAT"/>
    <property type="match status" value="1"/>
</dbReference>
<dbReference type="Gene3D" id="3.90.1170.50">
    <property type="entry name" value="Aldehyde oxidase/xanthine dehydrogenase, a/b hammerhead"/>
    <property type="match status" value="1"/>
</dbReference>
<dbReference type="PIRSF" id="PIRSF036389">
    <property type="entry name" value="IOR_B"/>
    <property type="match status" value="1"/>
</dbReference>
<dbReference type="SMART" id="SM01008">
    <property type="entry name" value="Ald_Xan_dh_C"/>
    <property type="match status" value="1"/>
</dbReference>
<name>A0ABN8X2S9_9GAMM</name>
<dbReference type="Pfam" id="PF20256">
    <property type="entry name" value="MoCoBD_2"/>
    <property type="match status" value="2"/>
</dbReference>
<dbReference type="InterPro" id="IPR037165">
    <property type="entry name" value="AldOxase/xan_DH_Mopterin-bd_sf"/>
</dbReference>
<evidence type="ECO:0000256" key="1">
    <source>
        <dbReference type="SAM" id="Phobius"/>
    </source>
</evidence>
<dbReference type="InterPro" id="IPR052516">
    <property type="entry name" value="N-heterocyclic_Hydroxylase"/>
</dbReference>
<evidence type="ECO:0000313" key="3">
    <source>
        <dbReference type="EMBL" id="CAI8840474.1"/>
    </source>
</evidence>
<protein>
    <submittedName>
        <fullName evidence="3">Isoquinoline 1-oxidoreductase subunit beta</fullName>
        <ecNumber evidence="3">1.3.99.16</ecNumber>
    </submittedName>
</protein>
<dbReference type="Proteomes" id="UP001162030">
    <property type="component" value="Chromosome"/>
</dbReference>
<evidence type="ECO:0000259" key="2">
    <source>
        <dbReference type="SMART" id="SM01008"/>
    </source>
</evidence>
<evidence type="ECO:0000313" key="4">
    <source>
        <dbReference type="Proteomes" id="UP001162030"/>
    </source>
</evidence>
<dbReference type="PANTHER" id="PTHR47495:SF2">
    <property type="entry name" value="ALDEHYDE DEHYDROGENASE"/>
    <property type="match status" value="1"/>
</dbReference>
<keyword evidence="1" id="KW-0812">Transmembrane</keyword>
<keyword evidence="1" id="KW-0472">Membrane</keyword>
<dbReference type="Gene3D" id="3.30.365.10">
    <property type="entry name" value="Aldehyde oxidase/xanthine dehydrogenase, molybdopterin binding domain"/>
    <property type="match status" value="4"/>
</dbReference>
<keyword evidence="3" id="KW-0560">Oxidoreductase</keyword>
<dbReference type="InterPro" id="IPR046867">
    <property type="entry name" value="AldOxase/xan_DH_MoCoBD2"/>
</dbReference>
<reference evidence="3 4" key="1">
    <citation type="submission" date="2023-03" db="EMBL/GenBank/DDBJ databases">
        <authorList>
            <person name="Pearce D."/>
        </authorList>
    </citation>
    <scope>NUCLEOTIDE SEQUENCE [LARGE SCALE GENOMIC DNA]</scope>
    <source>
        <strain evidence="3">Msz</strain>
    </source>
</reference>
<dbReference type="PANTHER" id="PTHR47495">
    <property type="entry name" value="ALDEHYDE DEHYDROGENASE"/>
    <property type="match status" value="1"/>
</dbReference>
<dbReference type="GO" id="GO:0047121">
    <property type="term" value="F:isoquinoline 1-oxidoreductase activity"/>
    <property type="evidence" value="ECO:0007669"/>
    <property type="project" value="UniProtKB-EC"/>
</dbReference>
<feature type="transmembrane region" description="Helical" evidence="1">
    <location>
        <begin position="12"/>
        <end position="30"/>
    </location>
</feature>
<keyword evidence="1" id="KW-1133">Transmembrane helix</keyword>
<proteinExistence type="predicted"/>
<dbReference type="RefSeq" id="WP_026611697.1">
    <property type="nucleotide sequence ID" value="NZ_OX458333.1"/>
</dbReference>
<organism evidence="3 4">
    <name type="scientific">Methylocaldum szegediense</name>
    <dbReference type="NCBI Taxonomy" id="73780"/>
    <lineage>
        <taxon>Bacteria</taxon>
        <taxon>Pseudomonadati</taxon>
        <taxon>Pseudomonadota</taxon>
        <taxon>Gammaproteobacteria</taxon>
        <taxon>Methylococcales</taxon>
        <taxon>Methylococcaceae</taxon>
        <taxon>Methylocaldum</taxon>
    </lineage>
</organism>
<gene>
    <name evidence="3" type="ORF">MSZNOR_2318</name>
</gene>